<feature type="transmembrane region" description="Helical" evidence="1">
    <location>
        <begin position="91"/>
        <end position="114"/>
    </location>
</feature>
<dbReference type="OrthoDB" id="6063204at2759"/>
<accession>A0A2T7PSU3</accession>
<comment type="caution">
    <text evidence="2">The sequence shown here is derived from an EMBL/GenBank/DDBJ whole genome shotgun (WGS) entry which is preliminary data.</text>
</comment>
<keyword evidence="1" id="KW-1133">Transmembrane helix</keyword>
<reference evidence="2 3" key="1">
    <citation type="submission" date="2018-04" db="EMBL/GenBank/DDBJ databases">
        <title>The genome of golden apple snail Pomacea canaliculata provides insight into stress tolerance and invasive adaptation.</title>
        <authorList>
            <person name="Liu C."/>
            <person name="Liu B."/>
            <person name="Ren Y."/>
            <person name="Zhang Y."/>
            <person name="Wang H."/>
            <person name="Li S."/>
            <person name="Jiang F."/>
            <person name="Yin L."/>
            <person name="Zhang G."/>
            <person name="Qian W."/>
            <person name="Fan W."/>
        </authorList>
    </citation>
    <scope>NUCLEOTIDE SEQUENCE [LARGE SCALE GENOMIC DNA]</scope>
    <source>
        <strain evidence="2">SZHN2017</strain>
        <tissue evidence="2">Muscle</tissue>
    </source>
</reference>
<sequence>MQQYEQREIAISLNTFSCVDDDKWLATREATLINTRALVLPQENPRVQTLADTLVQARVQAVALLGDRSGDVFPMEYLVFLHRFLVGGFDLGHLILAFVIVGIFALIVYCLWAWPCGENCREQPLEGRVIPYPGRGTKVHDLGLREQDACLMYAMELEPGTFILESSDGELFRVLHEYDSLANQGTPSRGFPAGAVVPVHYIPAYTRAHVQTRPSAPHVSLVEDDEQVVRHWNTQPWRPLCVQTGSG</sequence>
<keyword evidence="1" id="KW-0472">Membrane</keyword>
<dbReference type="AlphaFoldDB" id="A0A2T7PSU3"/>
<protein>
    <submittedName>
        <fullName evidence="2">Uncharacterized protein</fullName>
    </submittedName>
</protein>
<name>A0A2T7PSU3_POMCA</name>
<evidence type="ECO:0000256" key="1">
    <source>
        <dbReference type="SAM" id="Phobius"/>
    </source>
</evidence>
<organism evidence="2 3">
    <name type="scientific">Pomacea canaliculata</name>
    <name type="common">Golden apple snail</name>
    <dbReference type="NCBI Taxonomy" id="400727"/>
    <lineage>
        <taxon>Eukaryota</taxon>
        <taxon>Metazoa</taxon>
        <taxon>Spiralia</taxon>
        <taxon>Lophotrochozoa</taxon>
        <taxon>Mollusca</taxon>
        <taxon>Gastropoda</taxon>
        <taxon>Caenogastropoda</taxon>
        <taxon>Architaenioglossa</taxon>
        <taxon>Ampullarioidea</taxon>
        <taxon>Ampullariidae</taxon>
        <taxon>Pomacea</taxon>
    </lineage>
</organism>
<dbReference type="EMBL" id="PZQS01000002">
    <property type="protein sequence ID" value="PVD36503.1"/>
    <property type="molecule type" value="Genomic_DNA"/>
</dbReference>
<keyword evidence="3" id="KW-1185">Reference proteome</keyword>
<proteinExistence type="predicted"/>
<dbReference type="Proteomes" id="UP000245119">
    <property type="component" value="Linkage Group LG2"/>
</dbReference>
<evidence type="ECO:0000313" key="3">
    <source>
        <dbReference type="Proteomes" id="UP000245119"/>
    </source>
</evidence>
<evidence type="ECO:0000313" key="2">
    <source>
        <dbReference type="EMBL" id="PVD36503.1"/>
    </source>
</evidence>
<keyword evidence="1" id="KW-0812">Transmembrane</keyword>
<gene>
    <name evidence="2" type="ORF">C0Q70_03487</name>
</gene>